<dbReference type="InterPro" id="IPR050266">
    <property type="entry name" value="AB_hydrolase_sf"/>
</dbReference>
<accession>A0A9Q8LFN2</accession>
<evidence type="ECO:0000313" key="3">
    <source>
        <dbReference type="Proteomes" id="UP000756132"/>
    </source>
</evidence>
<dbReference type="KEGG" id="ffu:CLAFUR5_04609"/>
<keyword evidence="3" id="KW-1185">Reference proteome</keyword>
<dbReference type="GO" id="GO:0047372">
    <property type="term" value="F:monoacylglycerol lipase activity"/>
    <property type="evidence" value="ECO:0007669"/>
    <property type="project" value="TreeGrafter"/>
</dbReference>
<dbReference type="PRINTS" id="PR00111">
    <property type="entry name" value="ABHYDROLASE"/>
</dbReference>
<dbReference type="AlphaFoldDB" id="A0A9Q8LFN2"/>
<evidence type="ECO:0000313" key="2">
    <source>
        <dbReference type="EMBL" id="UJO16534.1"/>
    </source>
</evidence>
<organism evidence="2 3">
    <name type="scientific">Passalora fulva</name>
    <name type="common">Tomato leaf mold</name>
    <name type="synonym">Cladosporium fulvum</name>
    <dbReference type="NCBI Taxonomy" id="5499"/>
    <lineage>
        <taxon>Eukaryota</taxon>
        <taxon>Fungi</taxon>
        <taxon>Dikarya</taxon>
        <taxon>Ascomycota</taxon>
        <taxon>Pezizomycotina</taxon>
        <taxon>Dothideomycetes</taxon>
        <taxon>Dothideomycetidae</taxon>
        <taxon>Mycosphaerellales</taxon>
        <taxon>Mycosphaerellaceae</taxon>
        <taxon>Fulvia</taxon>
    </lineage>
</organism>
<protein>
    <submittedName>
        <fullName evidence="2">Epoxide hydrolase A</fullName>
    </submittedName>
</protein>
<dbReference type="EMBL" id="CP090166">
    <property type="protein sequence ID" value="UJO16534.1"/>
    <property type="molecule type" value="Genomic_DNA"/>
</dbReference>
<dbReference type="OrthoDB" id="284184at2759"/>
<dbReference type="Gene3D" id="3.40.50.1820">
    <property type="entry name" value="alpha/beta hydrolase"/>
    <property type="match status" value="1"/>
</dbReference>
<dbReference type="GeneID" id="71984487"/>
<name>A0A9Q8LFN2_PASFU</name>
<evidence type="ECO:0000259" key="1">
    <source>
        <dbReference type="Pfam" id="PF00561"/>
    </source>
</evidence>
<dbReference type="InterPro" id="IPR000073">
    <property type="entry name" value="AB_hydrolase_1"/>
</dbReference>
<dbReference type="PANTHER" id="PTHR43798">
    <property type="entry name" value="MONOACYLGLYCEROL LIPASE"/>
    <property type="match status" value="1"/>
</dbReference>
<dbReference type="PANTHER" id="PTHR43798:SF33">
    <property type="entry name" value="HYDROLASE, PUTATIVE (AFU_ORTHOLOGUE AFUA_2G14860)-RELATED"/>
    <property type="match status" value="1"/>
</dbReference>
<dbReference type="InterPro" id="IPR029058">
    <property type="entry name" value="AB_hydrolase_fold"/>
</dbReference>
<dbReference type="InterPro" id="IPR000639">
    <property type="entry name" value="Epox_hydrolase-like"/>
</dbReference>
<dbReference type="Proteomes" id="UP000756132">
    <property type="component" value="Chromosome 4"/>
</dbReference>
<proteinExistence type="predicted"/>
<dbReference type="SUPFAM" id="SSF53474">
    <property type="entry name" value="alpha/beta-Hydrolases"/>
    <property type="match status" value="1"/>
</dbReference>
<dbReference type="PRINTS" id="PR00412">
    <property type="entry name" value="EPOXHYDRLASE"/>
</dbReference>
<sequence length="328" mass="36515">MDRLNRKTLTTAANAMYTYWYASAVSSRPTLLLLHGNPDPASLWSGLVHDYLLSYDYGVLAPDLIGFGDSDKPEGLQHCKASSDCSDLAAALDSEGLDKVIPVGHDFGALLASSNSTFHPDRITGLVTLGTAHIPPSPYSFDFEQLRIMQEKYLGYCQSWYFPLFTLHGGGNRMKDLCCVEGGLGKWLLDSSNASKEVLLYARIRTFVFRAPLDWYKAVVQNLDLQVEQEALASGRHVVNVPYFFIAGLQDPFSPASAVQGPMSQGILPNMMQREVDASHWCMLEKLRDIGLAIVEWLGEQYCWQKICRFLHRSLQSSSIPHLVSCNV</sequence>
<keyword evidence="2" id="KW-0378">Hydrolase</keyword>
<dbReference type="GO" id="GO:0046464">
    <property type="term" value="P:acylglycerol catabolic process"/>
    <property type="evidence" value="ECO:0007669"/>
    <property type="project" value="TreeGrafter"/>
</dbReference>
<dbReference type="RefSeq" id="XP_047760900.1">
    <property type="nucleotide sequence ID" value="XM_047903757.1"/>
</dbReference>
<reference evidence="2" key="2">
    <citation type="journal article" date="2022" name="Microb. Genom.">
        <title>A chromosome-scale genome assembly of the tomato pathogen Cladosporium fulvum reveals a compartmentalized genome architecture and the presence of a dispensable chromosome.</title>
        <authorList>
            <person name="Zaccaron A.Z."/>
            <person name="Chen L.H."/>
            <person name="Samaras A."/>
            <person name="Stergiopoulos I."/>
        </authorList>
    </citation>
    <scope>NUCLEOTIDE SEQUENCE</scope>
    <source>
        <strain evidence="2">Race5_Kim</strain>
    </source>
</reference>
<feature type="domain" description="AB hydrolase-1" evidence="1">
    <location>
        <begin position="29"/>
        <end position="150"/>
    </location>
</feature>
<dbReference type="Pfam" id="PF00561">
    <property type="entry name" value="Abhydrolase_1"/>
    <property type="match status" value="1"/>
</dbReference>
<dbReference type="GO" id="GO:0016020">
    <property type="term" value="C:membrane"/>
    <property type="evidence" value="ECO:0007669"/>
    <property type="project" value="TreeGrafter"/>
</dbReference>
<gene>
    <name evidence="2" type="ORF">CLAFUR5_04609</name>
</gene>
<reference evidence="2" key="1">
    <citation type="submission" date="2021-12" db="EMBL/GenBank/DDBJ databases">
        <authorList>
            <person name="Zaccaron A."/>
            <person name="Stergiopoulos I."/>
        </authorList>
    </citation>
    <scope>NUCLEOTIDE SEQUENCE</scope>
    <source>
        <strain evidence="2">Race5_Kim</strain>
    </source>
</reference>